<protein>
    <submittedName>
        <fullName evidence="2">Uncharacterized protein</fullName>
    </submittedName>
</protein>
<sequence length="116" mass="12600">MSPILPSACTYVVPRKKTCRHPCKLVTRKNKPQCRTKYLKKKKKPKGTKKKRTKSSTSTAATTSATTSTTTATPTSTTTATEESPAQAPAQVTAPDPLKSMVNSLSKRVSFFQKPV</sequence>
<reference evidence="2" key="1">
    <citation type="journal article" date="2020" name="Nature">
        <title>Giant virus diversity and host interactions through global metagenomics.</title>
        <authorList>
            <person name="Schulz F."/>
            <person name="Roux S."/>
            <person name="Paez-Espino D."/>
            <person name="Jungbluth S."/>
            <person name="Walsh D.A."/>
            <person name="Denef V.J."/>
            <person name="McMahon K.D."/>
            <person name="Konstantinidis K.T."/>
            <person name="Eloe-Fadrosh E.A."/>
            <person name="Kyrpides N.C."/>
            <person name="Woyke T."/>
        </authorList>
    </citation>
    <scope>NUCLEOTIDE SEQUENCE</scope>
    <source>
        <strain evidence="2">GVMAG-M-3300023184-120</strain>
    </source>
</reference>
<name>A0A6C0HIU9_9ZZZZ</name>
<organism evidence="2">
    <name type="scientific">viral metagenome</name>
    <dbReference type="NCBI Taxonomy" id="1070528"/>
    <lineage>
        <taxon>unclassified sequences</taxon>
        <taxon>metagenomes</taxon>
        <taxon>organismal metagenomes</taxon>
    </lineage>
</organism>
<evidence type="ECO:0000256" key="1">
    <source>
        <dbReference type="SAM" id="MobiDB-lite"/>
    </source>
</evidence>
<accession>A0A6C0HIU9</accession>
<evidence type="ECO:0000313" key="2">
    <source>
        <dbReference type="EMBL" id="QHT80502.1"/>
    </source>
</evidence>
<proteinExistence type="predicted"/>
<dbReference type="AlphaFoldDB" id="A0A6C0HIU9"/>
<feature type="compositionally biased region" description="Basic residues" evidence="1">
    <location>
        <begin position="29"/>
        <end position="54"/>
    </location>
</feature>
<feature type="compositionally biased region" description="Low complexity" evidence="1">
    <location>
        <begin position="55"/>
        <end position="81"/>
    </location>
</feature>
<dbReference type="EMBL" id="MN739970">
    <property type="protein sequence ID" value="QHT80502.1"/>
    <property type="molecule type" value="Genomic_DNA"/>
</dbReference>
<feature type="region of interest" description="Disordered" evidence="1">
    <location>
        <begin position="29"/>
        <end position="99"/>
    </location>
</feature>